<dbReference type="InterPro" id="IPR001650">
    <property type="entry name" value="Helicase_C-like"/>
</dbReference>
<dbReference type="PANTHER" id="PTHR47957">
    <property type="entry name" value="ATP-DEPENDENT HELICASE HRQ1"/>
    <property type="match status" value="1"/>
</dbReference>
<dbReference type="RefSeq" id="WP_270006472.1">
    <property type="nucleotide sequence ID" value="NZ_JAPCID010000021.1"/>
</dbReference>
<comment type="caution">
    <text evidence="5">The sequence shown here is derived from an EMBL/GenBank/DDBJ whole genome shotgun (WGS) entry which is preliminary data.</text>
</comment>
<accession>A0ABT4RL14</accession>
<proteinExistence type="predicted"/>
<dbReference type="PROSITE" id="PS51194">
    <property type="entry name" value="HELICASE_CTER"/>
    <property type="match status" value="1"/>
</dbReference>
<dbReference type="PANTHER" id="PTHR47957:SF3">
    <property type="entry name" value="ATP-DEPENDENT HELICASE HRQ1"/>
    <property type="match status" value="1"/>
</dbReference>
<gene>
    <name evidence="5" type="ORF">OJ962_16115</name>
</gene>
<dbReference type="SUPFAM" id="SSF52540">
    <property type="entry name" value="P-loop containing nucleoside triphosphate hydrolases"/>
    <property type="match status" value="1"/>
</dbReference>
<dbReference type="Pfam" id="PF00270">
    <property type="entry name" value="DEAD"/>
    <property type="match status" value="1"/>
</dbReference>
<evidence type="ECO:0000259" key="3">
    <source>
        <dbReference type="PROSITE" id="PS51192"/>
    </source>
</evidence>
<dbReference type="PROSITE" id="PS51192">
    <property type="entry name" value="HELICASE_ATP_BIND_1"/>
    <property type="match status" value="1"/>
</dbReference>
<feature type="domain" description="Helicase ATP-binding" evidence="3">
    <location>
        <begin position="66"/>
        <end position="243"/>
    </location>
</feature>
<dbReference type="InterPro" id="IPR018973">
    <property type="entry name" value="MZB"/>
</dbReference>
<dbReference type="Pfam" id="PF09369">
    <property type="entry name" value="MZB"/>
    <property type="match status" value="1"/>
</dbReference>
<name>A0ABT4RL14_9ACTN</name>
<feature type="domain" description="Helicase C-terminal" evidence="4">
    <location>
        <begin position="277"/>
        <end position="435"/>
    </location>
</feature>
<keyword evidence="1" id="KW-0547">Nucleotide-binding</keyword>
<keyword evidence="5" id="KW-0347">Helicase</keyword>
<dbReference type="Pfam" id="PF22982">
    <property type="entry name" value="WHD_HRQ1"/>
    <property type="match status" value="1"/>
</dbReference>
<evidence type="ECO:0000256" key="1">
    <source>
        <dbReference type="ARBA" id="ARBA00022741"/>
    </source>
</evidence>
<keyword evidence="2" id="KW-0067">ATP-binding</keyword>
<evidence type="ECO:0000256" key="2">
    <source>
        <dbReference type="ARBA" id="ARBA00022840"/>
    </source>
</evidence>
<reference evidence="5" key="1">
    <citation type="submission" date="2022-10" db="EMBL/GenBank/DDBJ databases">
        <title>The WGS of Solirubrobacter sp. CPCC 204708.</title>
        <authorList>
            <person name="Jiang Z."/>
        </authorList>
    </citation>
    <scope>NUCLEOTIDE SEQUENCE</scope>
    <source>
        <strain evidence="5">CPCC 204708</strain>
    </source>
</reference>
<dbReference type="CDD" id="cd18797">
    <property type="entry name" value="SF2_C_Hrq"/>
    <property type="match status" value="1"/>
</dbReference>
<protein>
    <submittedName>
        <fullName evidence="5">DEAD/DEAH box helicase</fullName>
    </submittedName>
</protein>
<dbReference type="Proteomes" id="UP001147700">
    <property type="component" value="Unassembled WGS sequence"/>
</dbReference>
<evidence type="ECO:0000313" key="5">
    <source>
        <dbReference type="EMBL" id="MDA0139026.1"/>
    </source>
</evidence>
<organism evidence="5 6">
    <name type="scientific">Solirubrobacter deserti</name>
    <dbReference type="NCBI Taxonomy" id="2282478"/>
    <lineage>
        <taxon>Bacteria</taxon>
        <taxon>Bacillati</taxon>
        <taxon>Actinomycetota</taxon>
        <taxon>Thermoleophilia</taxon>
        <taxon>Solirubrobacterales</taxon>
        <taxon>Solirubrobacteraceae</taxon>
        <taxon>Solirubrobacter</taxon>
    </lineage>
</organism>
<dbReference type="InterPro" id="IPR011545">
    <property type="entry name" value="DEAD/DEAH_box_helicase_dom"/>
</dbReference>
<dbReference type="EMBL" id="JAPCID010000021">
    <property type="protein sequence ID" value="MDA0139026.1"/>
    <property type="molecule type" value="Genomic_DNA"/>
</dbReference>
<dbReference type="CDD" id="cd17923">
    <property type="entry name" value="DEXHc_Hrq1-like"/>
    <property type="match status" value="1"/>
</dbReference>
<dbReference type="InterPro" id="IPR055227">
    <property type="entry name" value="HRQ1_WHD"/>
</dbReference>
<sequence>MGVVRDHEPWDGLLSSGRIDDRLVRQAMQHERQGTMVPIPADLHPDVVAALKRRGVDFLWGHQAEALDAAFAGPTIVTTGTASGKSLCFQLPTLQTLATAPMARALYLYPSKALAQDQARALHAFNFKRLLPAIYDGDTPREHRAELRRRANLILTNPDMLHVGILPNHRQWERFFSGLAVVVIDEAHVYRGVFGSHVANVIRRLRRICEFYGTAPRFLLASATVANPGELATRLTGLDGMQVVDRDGSPGTRRTIAMWNPPVVDEETARRRSALSEAADLLVSLAIEGARTIVFMKSRKGIELMAKFADVELRKRGHPELAERIAPYRAGYTPAQRRELERRLMDGELIGVVATDALELGIDIGALDAAICVTFPGTVASLKQMWGRAGRRGRGLAVYVAGEDALDQFFCRHPDEFLERPVEAAILDPHNEQLFAGHLVCAAHEGALSHEDEPIFGPEWKEAAQVLVGQGVLRARPDGTFVPRHADQYPAGDVSLRSAGLDPVSVIDGGTGEVIGTVDAGPAPSTVHQGAVYLHGGRSFEVAALQLEDRRAFVRPFDGNWYTQPKRETDTRIEEVLATRTVLGVRLSFGRVVVSEQVLAYQRRRLNDHEAMDLIPLDLPQTSFATQALWYELSDDDVGTLHAAEHAQIAVLPLLAMCDRWDIGGLSTNFHPQTGGPTIFIYDGHPGGIGISRRGYEAFERLVGDAFRLVSECPCESGCPSCVQSPKCGNLNEPLSKAGSAALMRRMLGA</sequence>
<evidence type="ECO:0000313" key="6">
    <source>
        <dbReference type="Proteomes" id="UP001147700"/>
    </source>
</evidence>
<dbReference type="InterPro" id="IPR014001">
    <property type="entry name" value="Helicase_ATP-bd"/>
</dbReference>
<dbReference type="Gene3D" id="3.40.50.300">
    <property type="entry name" value="P-loop containing nucleotide triphosphate hydrolases"/>
    <property type="match status" value="2"/>
</dbReference>
<keyword evidence="5" id="KW-0378">Hydrolase</keyword>
<keyword evidence="6" id="KW-1185">Reference proteome</keyword>
<dbReference type="GO" id="GO:0004386">
    <property type="term" value="F:helicase activity"/>
    <property type="evidence" value="ECO:0007669"/>
    <property type="project" value="UniProtKB-KW"/>
</dbReference>
<dbReference type="Pfam" id="PF00271">
    <property type="entry name" value="Helicase_C"/>
    <property type="match status" value="1"/>
</dbReference>
<dbReference type="InterPro" id="IPR027417">
    <property type="entry name" value="P-loop_NTPase"/>
</dbReference>
<dbReference type="SMART" id="SM00490">
    <property type="entry name" value="HELICc"/>
    <property type="match status" value="1"/>
</dbReference>
<evidence type="ECO:0000259" key="4">
    <source>
        <dbReference type="PROSITE" id="PS51194"/>
    </source>
</evidence>
<dbReference type="SMART" id="SM00487">
    <property type="entry name" value="DEXDc"/>
    <property type="match status" value="1"/>
</dbReference>